<dbReference type="OrthoDB" id="8369899at2"/>
<organism evidence="2 3">
    <name type="scientific">Niveispirillum cyanobacteriorum</name>
    <dbReference type="NCBI Taxonomy" id="1612173"/>
    <lineage>
        <taxon>Bacteria</taxon>
        <taxon>Pseudomonadati</taxon>
        <taxon>Pseudomonadota</taxon>
        <taxon>Alphaproteobacteria</taxon>
        <taxon>Rhodospirillales</taxon>
        <taxon>Azospirillaceae</taxon>
        <taxon>Niveispirillum</taxon>
    </lineage>
</organism>
<dbReference type="Gene3D" id="3.30.2310.20">
    <property type="entry name" value="RelE-like"/>
    <property type="match status" value="1"/>
</dbReference>
<evidence type="ECO:0000313" key="2">
    <source>
        <dbReference type="EMBL" id="AUN31482.1"/>
    </source>
</evidence>
<dbReference type="AlphaFoldDB" id="A0A2K9NEQ2"/>
<dbReference type="KEGG" id="ncb:C0V82_15470"/>
<keyword evidence="3" id="KW-1185">Reference proteome</keyword>
<dbReference type="Pfam" id="PF05016">
    <property type="entry name" value="ParE_toxin"/>
    <property type="match status" value="1"/>
</dbReference>
<proteinExistence type="predicted"/>
<dbReference type="InterPro" id="IPR035093">
    <property type="entry name" value="RelE/ParE_toxin_dom_sf"/>
</dbReference>
<dbReference type="EMBL" id="CP025611">
    <property type="protein sequence ID" value="AUN31482.1"/>
    <property type="molecule type" value="Genomic_DNA"/>
</dbReference>
<accession>A0A2K9NEQ2</accession>
<sequence length="84" mass="9653">MLFYLAERAGVTKPALNFVQRLRAQCKKLAELPGTLGRPREEIRPGIRSFAYRGYVILFRYEDDGVCIIRIIEGHRDIDALMKG</sequence>
<dbReference type="Proteomes" id="UP000234752">
    <property type="component" value="Chromosome eg_1"/>
</dbReference>
<gene>
    <name evidence="2" type="ORF">C0V82_15470</name>
</gene>
<dbReference type="InterPro" id="IPR007712">
    <property type="entry name" value="RelE/ParE_toxin"/>
</dbReference>
<evidence type="ECO:0000256" key="1">
    <source>
        <dbReference type="ARBA" id="ARBA00022649"/>
    </source>
</evidence>
<reference evidence="2 3" key="1">
    <citation type="submission" date="2017-12" db="EMBL/GenBank/DDBJ databases">
        <title>Genomes of bacteria within cyanobacterial aggregates.</title>
        <authorList>
            <person name="Cai H."/>
        </authorList>
    </citation>
    <scope>NUCLEOTIDE SEQUENCE [LARGE SCALE GENOMIC DNA]</scope>
    <source>
        <strain evidence="2 3">TH16</strain>
    </source>
</reference>
<name>A0A2K9NEQ2_9PROT</name>
<keyword evidence="1" id="KW-1277">Toxin-antitoxin system</keyword>
<protein>
    <submittedName>
        <fullName evidence="2">Type II toxin-antitoxin system RelE/ParE family toxin</fullName>
    </submittedName>
</protein>
<evidence type="ECO:0000313" key="3">
    <source>
        <dbReference type="Proteomes" id="UP000234752"/>
    </source>
</evidence>